<dbReference type="InterPro" id="IPR010941">
    <property type="entry name" value="PhaC_N"/>
</dbReference>
<evidence type="ECO:0000259" key="6">
    <source>
        <dbReference type="Pfam" id="PF07167"/>
    </source>
</evidence>
<proteinExistence type="predicted"/>
<accession>A0A2K9EAX5</accession>
<feature type="compositionally biased region" description="Low complexity" evidence="5">
    <location>
        <begin position="95"/>
        <end position="136"/>
    </location>
</feature>
<gene>
    <name evidence="7" type="ORF">CUV01_00245</name>
</gene>
<dbReference type="EMBL" id="CP025408">
    <property type="protein sequence ID" value="AUH32038.1"/>
    <property type="molecule type" value="Genomic_DNA"/>
</dbReference>
<dbReference type="SUPFAM" id="SSF53474">
    <property type="entry name" value="alpha/beta-Hydrolases"/>
    <property type="match status" value="1"/>
</dbReference>
<protein>
    <submittedName>
        <fullName evidence="7">Class I poly(R)-hydroxyalkanoic acid synthase</fullName>
    </submittedName>
</protein>
<keyword evidence="2" id="KW-0963">Cytoplasm</keyword>
<dbReference type="PANTHER" id="PTHR36837:SF5">
    <property type="entry name" value="POLY-3-HYDROXYBUTYRATE SYNTHASE"/>
    <property type="match status" value="1"/>
</dbReference>
<name>A0A2K9EAX5_9RHOB</name>
<dbReference type="GO" id="GO:0042619">
    <property type="term" value="P:poly-hydroxybutyrate biosynthetic process"/>
    <property type="evidence" value="ECO:0007669"/>
    <property type="project" value="InterPro"/>
</dbReference>
<feature type="compositionally biased region" description="Low complexity" evidence="5">
    <location>
        <begin position="148"/>
        <end position="192"/>
    </location>
</feature>
<dbReference type="KEGG" id="paro:CUV01_00245"/>
<dbReference type="OrthoDB" id="7208816at2"/>
<feature type="region of interest" description="Disordered" evidence="5">
    <location>
        <begin position="1"/>
        <end position="202"/>
    </location>
</feature>
<dbReference type="Gene3D" id="3.40.50.1820">
    <property type="entry name" value="alpha/beta hydrolase"/>
    <property type="match status" value="1"/>
</dbReference>
<dbReference type="InterPro" id="IPR010963">
    <property type="entry name" value="PHA_synth_I"/>
</dbReference>
<feature type="compositionally biased region" description="Basic and acidic residues" evidence="5">
    <location>
        <begin position="24"/>
        <end position="39"/>
    </location>
</feature>
<dbReference type="GO" id="GO:0016746">
    <property type="term" value="F:acyltransferase activity"/>
    <property type="evidence" value="ECO:0007669"/>
    <property type="project" value="UniProtKB-KW"/>
</dbReference>
<sequence length="808" mass="87535">MASKADGSKGNASRRRGTNATSEKPLEGKAKQSETAEKPTKRRSAAKAAGTEAKATEAKTATAAKGSADAKATRPKSRSTAKPTSSRTSARKPAAKSPAKAAAAKPTTQKPAAKSTAKASTKAAAKTRAPSKTAAKQPAAKKSSGTSARKPAAKPAAPTKPEAPIADVASTRASDSAATPASSPQAKAPKPDSGSKTQQNQGADAIEAAFAGLLPSGSGMVTAQAMTENLERIELLQQRLVRALAGRDAPNPAVEMPGPDLYMTTAGAWMKTLAERPTRIIEQQVNFWGETLKQYARAQTALVRGSAPEDEEDGPKDKRFSNPLWRSHPFFSYVRRQYEINSQAMSAATADLDLTDETARHRLNWLTSQIIDMMAPTNFLATNPDALEKALQTEGESLVKGLENLVRDVELNGGEMLVTLADRDAFTVGENIGTSEGTVVHRTPLYEMIQYKPTTDQVHEMPLIIFPPWINKFYILDLKPQNSMISWLVEQGYTLFVVSWKNPDINYADVGMDHYVAAYLDAIETVLTLTEQEKVNAVGYCIAGTTLSLTLALMAQKGDTRINSATFFTTLTDFSDQGEFTTFLQDDFVDGIEAEVQRDGILKSQVMSRTMSFLRANDLVWGPAIRSYMMGETPPAFDLLYWNGDSTNLPARMTIEYLRGLCQKNAFATDGFEVLGQKVQLSDISLPLCSIACETDHIAPWKDCWRGVSLMGSEDKRFILSESGHIAGIVNPPSKKKYGHYSGGSDFENGFQAWKDSAGFTQGSWWPLWDGWLSERSGEKTAARDPGQGYGPAPGIYVHERGGKNTED</sequence>
<keyword evidence="4" id="KW-0012">Acyltransferase</keyword>
<dbReference type="Proteomes" id="UP000233742">
    <property type="component" value="Chromosome"/>
</dbReference>
<evidence type="ECO:0000256" key="4">
    <source>
        <dbReference type="ARBA" id="ARBA00023315"/>
    </source>
</evidence>
<evidence type="ECO:0000313" key="7">
    <source>
        <dbReference type="EMBL" id="AUH32038.1"/>
    </source>
</evidence>
<dbReference type="AlphaFoldDB" id="A0A2K9EAX5"/>
<dbReference type="NCBIfam" id="TIGR01838">
    <property type="entry name" value="PHA_synth_I"/>
    <property type="match status" value="1"/>
</dbReference>
<feature type="compositionally biased region" description="Basic and acidic residues" evidence="5">
    <location>
        <begin position="798"/>
        <end position="808"/>
    </location>
</feature>
<keyword evidence="3" id="KW-0808">Transferase</keyword>
<keyword evidence="8" id="KW-1185">Reference proteome</keyword>
<evidence type="ECO:0000256" key="2">
    <source>
        <dbReference type="ARBA" id="ARBA00022490"/>
    </source>
</evidence>
<dbReference type="GO" id="GO:0005737">
    <property type="term" value="C:cytoplasm"/>
    <property type="evidence" value="ECO:0007669"/>
    <property type="project" value="UniProtKB-SubCell"/>
</dbReference>
<evidence type="ECO:0000313" key="8">
    <source>
        <dbReference type="Proteomes" id="UP000233742"/>
    </source>
</evidence>
<evidence type="ECO:0000256" key="3">
    <source>
        <dbReference type="ARBA" id="ARBA00022679"/>
    </source>
</evidence>
<dbReference type="PANTHER" id="PTHR36837">
    <property type="entry name" value="POLY(3-HYDROXYALKANOATE) POLYMERASE SUBUNIT PHAC"/>
    <property type="match status" value="1"/>
</dbReference>
<dbReference type="InterPro" id="IPR029058">
    <property type="entry name" value="AB_hydrolase_fold"/>
</dbReference>
<comment type="subcellular location">
    <subcellularLocation>
        <location evidence="1">Cytoplasm</location>
    </subcellularLocation>
</comment>
<organism evidence="7 8">
    <name type="scientific">Paracoccus tegillarcae</name>
    <dbReference type="NCBI Taxonomy" id="1529068"/>
    <lineage>
        <taxon>Bacteria</taxon>
        <taxon>Pseudomonadati</taxon>
        <taxon>Pseudomonadota</taxon>
        <taxon>Alphaproteobacteria</taxon>
        <taxon>Rhodobacterales</taxon>
        <taxon>Paracoccaceae</taxon>
        <taxon>Paracoccus</taxon>
    </lineage>
</organism>
<dbReference type="Pfam" id="PF07167">
    <property type="entry name" value="PhaC_N"/>
    <property type="match status" value="1"/>
</dbReference>
<evidence type="ECO:0000256" key="5">
    <source>
        <dbReference type="SAM" id="MobiDB-lite"/>
    </source>
</evidence>
<feature type="domain" description="Poly-beta-hydroxybutyrate polymerase N-terminal" evidence="6">
    <location>
        <begin position="316"/>
        <end position="488"/>
    </location>
</feature>
<reference evidence="7 8" key="1">
    <citation type="submission" date="2017-12" db="EMBL/GenBank/DDBJ databases">
        <authorList>
            <person name="Hurst M.R.H."/>
        </authorList>
    </citation>
    <scope>NUCLEOTIDE SEQUENCE [LARGE SCALE GENOMIC DNA]</scope>
    <source>
        <strain evidence="7 8">BM15</strain>
    </source>
</reference>
<feature type="region of interest" description="Disordered" evidence="5">
    <location>
        <begin position="777"/>
        <end position="808"/>
    </location>
</feature>
<dbReference type="InterPro" id="IPR051321">
    <property type="entry name" value="PHA/PHB_synthase"/>
</dbReference>
<feature type="compositionally biased region" description="Low complexity" evidence="5">
    <location>
        <begin position="46"/>
        <end position="70"/>
    </location>
</feature>
<evidence type="ECO:0000256" key="1">
    <source>
        <dbReference type="ARBA" id="ARBA00004496"/>
    </source>
</evidence>